<reference evidence="10" key="1">
    <citation type="submission" date="2021-08" db="EMBL/GenBank/DDBJ databases">
        <title>WGS assembly of Ceratopteris richardii.</title>
        <authorList>
            <person name="Marchant D.B."/>
            <person name="Chen G."/>
            <person name="Jenkins J."/>
            <person name="Shu S."/>
            <person name="Leebens-Mack J."/>
            <person name="Grimwood J."/>
            <person name="Schmutz J."/>
            <person name="Soltis P."/>
            <person name="Soltis D."/>
            <person name="Chen Z.-H."/>
        </authorList>
    </citation>
    <scope>NUCLEOTIDE SEQUENCE</scope>
    <source>
        <strain evidence="10">Whitten #5841</strain>
        <tissue evidence="10">Leaf</tissue>
    </source>
</reference>
<dbReference type="OrthoDB" id="6159137at2759"/>
<feature type="domain" description="RRM" evidence="9">
    <location>
        <begin position="364"/>
        <end position="442"/>
    </location>
</feature>
<dbReference type="GO" id="GO:0003723">
    <property type="term" value="F:RNA binding"/>
    <property type="evidence" value="ECO:0007669"/>
    <property type="project" value="UniProtKB-UniRule"/>
</dbReference>
<dbReference type="Proteomes" id="UP000825935">
    <property type="component" value="Chromosome 36"/>
</dbReference>
<evidence type="ECO:0000259" key="9">
    <source>
        <dbReference type="PROSITE" id="PS50102"/>
    </source>
</evidence>
<dbReference type="InterPro" id="IPR035979">
    <property type="entry name" value="RBD_domain_sf"/>
</dbReference>
<dbReference type="Pfam" id="PF00076">
    <property type="entry name" value="RRM_1"/>
    <property type="match status" value="1"/>
</dbReference>
<dbReference type="PROSITE" id="PS50102">
    <property type="entry name" value="RRM"/>
    <property type="match status" value="1"/>
</dbReference>
<comment type="caution">
    <text evidence="10">The sequence shown here is derived from an EMBL/GenBank/DDBJ whole genome shotgun (WGS) entry which is preliminary data.</text>
</comment>
<dbReference type="EMBL" id="CM035441">
    <property type="protein sequence ID" value="KAH7281675.1"/>
    <property type="molecule type" value="Genomic_DNA"/>
</dbReference>
<sequence>MFESIVIHGWNRSITLLKGLSTCNGQTPCERWGMKRLSPVSACRTSFTHLLTLDTGAASSSMDPYYFSNGLSSMEQRINAQYAEIQWLLNENRQLTVTHVALKEELAKANEKIMQLQKSQHVYETEKAQCFKITQIALRQELADSKQEVSKLQEELDRIRVERDQHIRANMERTAYMEMTLKVMESLRDNFDKVQFDKGEIIARLEHLSAKMKVISVKDEKIAALKQIINELHEKQEQDRMDLEMQKKLNLGYVEHQEATEKHTLSMSRGFEISNDAEREHNGTWSGQWNESSSAVESKDAAFMPQEKTQHINHSTTLDICTELTPCQHEQPKLVLQDTQAMQQSVKPVPVQPSIVTHAGGKGVNLLVMGLPEGISDRDLAILFHPYGAIFNAKVMVNGKSGHPQFSGMVTMENVKAAEAAVHAVSGMYILGQRIRVEIQSQTDTCRKMGQPHHQLQQAGKQGGVGPVRHHQVSGPSAHWPY</sequence>
<organism evidence="10 11">
    <name type="scientific">Ceratopteris richardii</name>
    <name type="common">Triangle waterfern</name>
    <dbReference type="NCBI Taxonomy" id="49495"/>
    <lineage>
        <taxon>Eukaryota</taxon>
        <taxon>Viridiplantae</taxon>
        <taxon>Streptophyta</taxon>
        <taxon>Embryophyta</taxon>
        <taxon>Tracheophyta</taxon>
        <taxon>Polypodiopsida</taxon>
        <taxon>Polypodiidae</taxon>
        <taxon>Polypodiales</taxon>
        <taxon>Pteridineae</taxon>
        <taxon>Pteridaceae</taxon>
        <taxon>Parkerioideae</taxon>
        <taxon>Ceratopteris</taxon>
    </lineage>
</organism>
<comment type="similarity">
    <text evidence="1">Belongs to the FLX family.</text>
</comment>
<dbReference type="InterPro" id="IPR040353">
    <property type="entry name" value="FLX/FLX-like"/>
</dbReference>
<evidence type="ECO:0000256" key="2">
    <source>
        <dbReference type="ARBA" id="ARBA00022473"/>
    </source>
</evidence>
<evidence type="ECO:0000256" key="8">
    <source>
        <dbReference type="SAM" id="MobiDB-lite"/>
    </source>
</evidence>
<dbReference type="PANTHER" id="PTHR33405">
    <property type="entry name" value="PROTEIN FLX-LIKE 2"/>
    <property type="match status" value="1"/>
</dbReference>
<proteinExistence type="inferred from homology"/>
<evidence type="ECO:0000313" key="10">
    <source>
        <dbReference type="EMBL" id="KAH7281675.1"/>
    </source>
</evidence>
<dbReference type="PANTHER" id="PTHR33405:SF20">
    <property type="entry name" value="PROTEIN FLX-LIKE 3"/>
    <property type="match status" value="1"/>
</dbReference>
<evidence type="ECO:0000256" key="5">
    <source>
        <dbReference type="ARBA" id="ARBA00023089"/>
    </source>
</evidence>
<dbReference type="CDD" id="cd00590">
    <property type="entry name" value="RRM_SF"/>
    <property type="match status" value="1"/>
</dbReference>
<evidence type="ECO:0000256" key="3">
    <source>
        <dbReference type="ARBA" id="ARBA00022782"/>
    </source>
</evidence>
<keyword evidence="5" id="KW-0287">Flowering</keyword>
<evidence type="ECO:0000256" key="6">
    <source>
        <dbReference type="PROSITE-ProRule" id="PRU00176"/>
    </source>
</evidence>
<dbReference type="InterPro" id="IPR000504">
    <property type="entry name" value="RRM_dom"/>
</dbReference>
<accession>A0A8T2QDK0</accession>
<keyword evidence="4 7" id="KW-0175">Coiled coil</keyword>
<keyword evidence="6" id="KW-0694">RNA-binding</keyword>
<evidence type="ECO:0000256" key="7">
    <source>
        <dbReference type="SAM" id="Coils"/>
    </source>
</evidence>
<dbReference type="SMART" id="SM00360">
    <property type="entry name" value="RRM"/>
    <property type="match status" value="1"/>
</dbReference>
<evidence type="ECO:0000313" key="11">
    <source>
        <dbReference type="Proteomes" id="UP000825935"/>
    </source>
</evidence>
<evidence type="ECO:0000256" key="4">
    <source>
        <dbReference type="ARBA" id="ARBA00023054"/>
    </source>
</evidence>
<keyword evidence="3" id="KW-0221">Differentiation</keyword>
<dbReference type="Gene3D" id="3.30.70.330">
    <property type="match status" value="1"/>
</dbReference>
<keyword evidence="11" id="KW-1185">Reference proteome</keyword>
<evidence type="ECO:0000256" key="1">
    <source>
        <dbReference type="ARBA" id="ARBA00005405"/>
    </source>
</evidence>
<feature type="region of interest" description="Disordered" evidence="8">
    <location>
        <begin position="450"/>
        <end position="482"/>
    </location>
</feature>
<dbReference type="AlphaFoldDB" id="A0A8T2QDK0"/>
<protein>
    <recommendedName>
        <fullName evidence="9">RRM domain-containing protein</fullName>
    </recommendedName>
</protein>
<dbReference type="InterPro" id="IPR012677">
    <property type="entry name" value="Nucleotide-bd_a/b_plait_sf"/>
</dbReference>
<name>A0A8T2QDK0_CERRI</name>
<feature type="coiled-coil region" evidence="7">
    <location>
        <begin position="92"/>
        <end position="169"/>
    </location>
</feature>
<dbReference type="GO" id="GO:0030154">
    <property type="term" value="P:cell differentiation"/>
    <property type="evidence" value="ECO:0007669"/>
    <property type="project" value="UniProtKB-KW"/>
</dbReference>
<keyword evidence="2" id="KW-0217">Developmental protein</keyword>
<dbReference type="SUPFAM" id="SSF54928">
    <property type="entry name" value="RNA-binding domain, RBD"/>
    <property type="match status" value="1"/>
</dbReference>
<gene>
    <name evidence="10" type="ORF">KP509_36G058000</name>
</gene>